<dbReference type="HAMAP" id="MF_00208">
    <property type="entry name" value="MurE"/>
    <property type="match status" value="1"/>
</dbReference>
<dbReference type="GO" id="GO:0051301">
    <property type="term" value="P:cell division"/>
    <property type="evidence" value="ECO:0007669"/>
    <property type="project" value="UniProtKB-KW"/>
</dbReference>
<comment type="cofactor">
    <cofactor evidence="7">
        <name>Mg(2+)</name>
        <dbReference type="ChEBI" id="CHEBI:18420"/>
    </cofactor>
</comment>
<dbReference type="PANTHER" id="PTHR23135">
    <property type="entry name" value="MUR LIGASE FAMILY MEMBER"/>
    <property type="match status" value="1"/>
</dbReference>
<evidence type="ECO:0000256" key="2">
    <source>
        <dbReference type="ARBA" id="ARBA00022618"/>
    </source>
</evidence>
<feature type="binding site" evidence="7">
    <location>
        <position position="395"/>
    </location>
    <ligand>
        <name>meso-2,6-diaminopimelate</name>
        <dbReference type="ChEBI" id="CHEBI:57791"/>
    </ligand>
</feature>
<keyword evidence="7 12" id="KW-0436">Ligase</keyword>
<dbReference type="SUPFAM" id="SSF63418">
    <property type="entry name" value="MurE/MurF N-terminal domain"/>
    <property type="match status" value="1"/>
</dbReference>
<keyword evidence="13" id="KW-1185">Reference proteome</keyword>
<comment type="caution">
    <text evidence="12">The sequence shown here is derived from an EMBL/GenBank/DDBJ whole genome shotgun (WGS) entry which is preliminary data.</text>
</comment>
<dbReference type="NCBIfam" id="NF001124">
    <property type="entry name" value="PRK00139.1-2"/>
    <property type="match status" value="1"/>
</dbReference>
<comment type="caution">
    <text evidence="7">Lacks conserved residue(s) required for the propagation of feature annotation.</text>
</comment>
<dbReference type="Gene3D" id="3.40.1390.10">
    <property type="entry name" value="MurE/MurF, N-terminal domain"/>
    <property type="match status" value="1"/>
</dbReference>
<dbReference type="InterPro" id="IPR036565">
    <property type="entry name" value="Mur-like_cat_sf"/>
</dbReference>
<feature type="binding site" evidence="7">
    <location>
        <position position="481"/>
    </location>
    <ligand>
        <name>meso-2,6-diaminopimelate</name>
        <dbReference type="ChEBI" id="CHEBI:57791"/>
    </ligand>
</feature>
<feature type="binding site" evidence="7">
    <location>
        <begin position="155"/>
        <end position="156"/>
    </location>
    <ligand>
        <name>UDP-N-acetyl-alpha-D-muramoyl-L-alanyl-D-glutamate</name>
        <dbReference type="ChEBI" id="CHEBI:83900"/>
    </ligand>
</feature>
<feature type="binding site" evidence="7">
    <location>
        <position position="190"/>
    </location>
    <ligand>
        <name>UDP-N-acetyl-alpha-D-muramoyl-L-alanyl-D-glutamate</name>
        <dbReference type="ChEBI" id="CHEBI:83900"/>
    </ligand>
</feature>
<evidence type="ECO:0000259" key="11">
    <source>
        <dbReference type="Pfam" id="PF08245"/>
    </source>
</evidence>
<feature type="binding site" evidence="7">
    <location>
        <begin position="113"/>
        <end position="119"/>
    </location>
    <ligand>
        <name>ATP</name>
        <dbReference type="ChEBI" id="CHEBI:30616"/>
    </ligand>
</feature>
<dbReference type="Pfam" id="PF02875">
    <property type="entry name" value="Mur_ligase_C"/>
    <property type="match status" value="1"/>
</dbReference>
<sequence length="671" mass="68910">MSLSHLAALTGAVLDGLDVAVDGVTLRAQSAGPGELFAAMPGSRTHGAAYVDQAVDAGAVAVFTDPAGLASVRGAGVELPVLVHDEPRGVLGRLSARVYGDPSSTLTLIGITGTSGKTTTSYLAESALRAAGWSVGLVGTTGSRLDGQPIPSDLTTPEAPDLQRLLAVMLERGADAVVMEVSSHALSLGRVDGCRFAVGAFTNLSQDHLDYHKTMDEYFHAKARLFAAGSPNRAERSVICVDDEWGRAMASIAADGDHPTVTVSTGETGTPGETGARWRVAAVTVAEQGSQQVAVVGPDDVRRDVTVPMPGAYNVANALVALATVEQAGIDVDVAIRGLADVAVPGRVEKVDRGQDFLAVVDYAHKPAAVEAVLATLAAETDGSIAVVLGAGGDRDTEKRPLMGAAAVRAADLVIVTDDNPRSEDPASIRAAVVAGAEGVPESERRATDIREIGDRRAAIAAAVDWASTGDVVLIAGKGHETGQEIDGVKHLFDDRAVLGEALAAAASPLQVLVAGSGSDVAAAKRLLREMVALAADSGAGSAHRAGGSARTWAVFGELADRSASDDNARAVDHDGLGRQAVRVAVDKIVAVGTSRVVRALHQGAVMEGSWGDEAAFVATPADAVDHMRTVEGYRPGPGDVVVVAGPDDLAPALIDYWRNELHLGVRVVEV</sequence>
<evidence type="ECO:0000256" key="6">
    <source>
        <dbReference type="ARBA" id="ARBA00023316"/>
    </source>
</evidence>
<dbReference type="PANTHER" id="PTHR23135:SF4">
    <property type="entry name" value="UDP-N-ACETYLMURAMOYL-L-ALANYL-D-GLUTAMATE--2,6-DIAMINOPIMELATE LIGASE MURE HOMOLOG, CHLOROPLASTIC"/>
    <property type="match status" value="1"/>
</dbReference>
<comment type="PTM">
    <text evidence="7">Carboxylation is probably crucial for Mg(2+) binding and, consequently, for the gamma-phosphate positioning of ATP.</text>
</comment>
<accession>A0A7I9VDB5</accession>
<feature type="short sequence motif" description="Meso-diaminopimelate recognition motif" evidence="7">
    <location>
        <begin position="419"/>
        <end position="422"/>
    </location>
</feature>
<keyword evidence="7" id="KW-0460">Magnesium</keyword>
<dbReference type="GO" id="GO:0005524">
    <property type="term" value="F:ATP binding"/>
    <property type="evidence" value="ECO:0007669"/>
    <property type="project" value="UniProtKB-UniRule"/>
</dbReference>
<feature type="modified residue" description="N6-carboxylysine" evidence="7">
    <location>
        <position position="222"/>
    </location>
</feature>
<dbReference type="AlphaFoldDB" id="A0A7I9VDB5"/>
<dbReference type="GO" id="GO:0000287">
    <property type="term" value="F:magnesium ion binding"/>
    <property type="evidence" value="ECO:0007669"/>
    <property type="project" value="UniProtKB-UniRule"/>
</dbReference>
<dbReference type="NCBIfam" id="TIGR01085">
    <property type="entry name" value="murE"/>
    <property type="match status" value="1"/>
</dbReference>
<keyword evidence="7" id="KW-0067">ATP-binding</keyword>
<dbReference type="NCBIfam" id="NF001126">
    <property type="entry name" value="PRK00139.1-4"/>
    <property type="match status" value="1"/>
</dbReference>
<feature type="binding site" evidence="7">
    <location>
        <position position="182"/>
    </location>
    <ligand>
        <name>UDP-N-acetyl-alpha-D-muramoyl-L-alanyl-D-glutamate</name>
        <dbReference type="ChEBI" id="CHEBI:83900"/>
    </ligand>
</feature>
<dbReference type="UniPathway" id="UPA00219"/>
<evidence type="ECO:0000259" key="9">
    <source>
        <dbReference type="Pfam" id="PF01225"/>
    </source>
</evidence>
<dbReference type="GO" id="GO:0071555">
    <property type="term" value="P:cell wall organization"/>
    <property type="evidence" value="ECO:0007669"/>
    <property type="project" value="UniProtKB-KW"/>
</dbReference>
<feature type="binding site" evidence="7">
    <location>
        <position position="26"/>
    </location>
    <ligand>
        <name>UDP-N-acetyl-alpha-D-muramoyl-L-alanyl-D-glutamate</name>
        <dbReference type="ChEBI" id="CHEBI:83900"/>
    </ligand>
</feature>
<comment type="subcellular location">
    <subcellularLocation>
        <location evidence="7 8">Cytoplasm</location>
    </subcellularLocation>
</comment>
<name>A0A7I9VDB5_9ACTN</name>
<evidence type="ECO:0000256" key="7">
    <source>
        <dbReference type="HAMAP-Rule" id="MF_00208"/>
    </source>
</evidence>
<comment type="similarity">
    <text evidence="1 7">Belongs to the MurCDEF family. MurE subfamily.</text>
</comment>
<dbReference type="InterPro" id="IPR035911">
    <property type="entry name" value="MurE/MurF_N"/>
</dbReference>
<keyword evidence="2 7" id="KW-0132">Cell division</keyword>
<dbReference type="Pfam" id="PF08245">
    <property type="entry name" value="Mur_ligase_M"/>
    <property type="match status" value="1"/>
</dbReference>
<proteinExistence type="inferred from homology"/>
<dbReference type="EMBL" id="BJOV01000005">
    <property type="protein sequence ID" value="GEE03339.1"/>
    <property type="molecule type" value="Genomic_DNA"/>
</dbReference>
<keyword evidence="4 7" id="KW-0573">Peptidoglycan synthesis</keyword>
<keyword evidence="7" id="KW-0963">Cytoplasm</keyword>
<dbReference type="InterPro" id="IPR004101">
    <property type="entry name" value="Mur_ligase_C"/>
</dbReference>
<dbReference type="GO" id="GO:0008360">
    <property type="term" value="P:regulation of cell shape"/>
    <property type="evidence" value="ECO:0007669"/>
    <property type="project" value="UniProtKB-KW"/>
</dbReference>
<dbReference type="EC" id="6.3.2.13" evidence="7"/>
<dbReference type="Proteomes" id="UP000444960">
    <property type="component" value="Unassembled WGS sequence"/>
</dbReference>
<feature type="binding site" evidence="7">
    <location>
        <position position="477"/>
    </location>
    <ligand>
        <name>meso-2,6-diaminopimelate</name>
        <dbReference type="ChEBI" id="CHEBI:57791"/>
    </ligand>
</feature>
<keyword evidence="5 7" id="KW-0131">Cell cycle</keyword>
<evidence type="ECO:0000256" key="3">
    <source>
        <dbReference type="ARBA" id="ARBA00022960"/>
    </source>
</evidence>
<keyword evidence="3 7" id="KW-0133">Cell shape</keyword>
<reference evidence="13" key="1">
    <citation type="submission" date="2019-06" db="EMBL/GenBank/DDBJ databases">
        <title>Gordonia isolated from sludge of a wastewater treatment plant.</title>
        <authorList>
            <person name="Tamura T."/>
            <person name="Aoyama K."/>
            <person name="Kang Y."/>
            <person name="Saito S."/>
            <person name="Akiyama N."/>
            <person name="Yazawa K."/>
            <person name="Gonoi T."/>
            <person name="Mikami Y."/>
        </authorList>
    </citation>
    <scope>NUCLEOTIDE SEQUENCE [LARGE SCALE GENOMIC DNA]</scope>
    <source>
        <strain evidence="13">NBRC 107696</strain>
    </source>
</reference>
<evidence type="ECO:0000259" key="10">
    <source>
        <dbReference type="Pfam" id="PF02875"/>
    </source>
</evidence>
<dbReference type="Gene3D" id="3.90.190.20">
    <property type="entry name" value="Mur ligase, C-terminal domain"/>
    <property type="match status" value="1"/>
</dbReference>
<feature type="binding site" evidence="7">
    <location>
        <begin position="419"/>
        <end position="422"/>
    </location>
    <ligand>
        <name>meso-2,6-diaminopimelate</name>
        <dbReference type="ChEBI" id="CHEBI:57791"/>
    </ligand>
</feature>
<dbReference type="InterPro" id="IPR000713">
    <property type="entry name" value="Mur_ligase_N"/>
</dbReference>
<evidence type="ECO:0000256" key="8">
    <source>
        <dbReference type="RuleBase" id="RU004135"/>
    </source>
</evidence>
<organism evidence="12 13">
    <name type="scientific">Gordonia spumicola</name>
    <dbReference type="NCBI Taxonomy" id="589161"/>
    <lineage>
        <taxon>Bacteria</taxon>
        <taxon>Bacillati</taxon>
        <taxon>Actinomycetota</taxon>
        <taxon>Actinomycetes</taxon>
        <taxon>Mycobacteriales</taxon>
        <taxon>Gordoniaceae</taxon>
        <taxon>Gordonia</taxon>
    </lineage>
</organism>
<feature type="domain" description="Mur ligase C-terminal" evidence="10">
    <location>
        <begin position="346"/>
        <end position="479"/>
    </location>
</feature>
<dbReference type="Pfam" id="PF01225">
    <property type="entry name" value="Mur_ligase"/>
    <property type="match status" value="1"/>
</dbReference>
<evidence type="ECO:0000313" key="13">
    <source>
        <dbReference type="Proteomes" id="UP000444960"/>
    </source>
</evidence>
<gene>
    <name evidence="7 12" type="primary">murE</name>
    <name evidence="12" type="ORF">nbrc107696_37850</name>
</gene>
<comment type="pathway">
    <text evidence="7 8">Cell wall biogenesis; peptidoglycan biosynthesis.</text>
</comment>
<evidence type="ECO:0000313" key="12">
    <source>
        <dbReference type="EMBL" id="GEE03339.1"/>
    </source>
</evidence>
<evidence type="ECO:0000256" key="4">
    <source>
        <dbReference type="ARBA" id="ARBA00022984"/>
    </source>
</evidence>
<dbReference type="Gene3D" id="3.40.1190.10">
    <property type="entry name" value="Mur-like, catalytic domain"/>
    <property type="match status" value="1"/>
</dbReference>
<keyword evidence="7" id="KW-0547">Nucleotide-binding</keyword>
<evidence type="ECO:0000256" key="5">
    <source>
        <dbReference type="ARBA" id="ARBA00023306"/>
    </source>
</evidence>
<comment type="catalytic activity">
    <reaction evidence="7">
        <text>UDP-N-acetyl-alpha-D-muramoyl-L-alanyl-D-glutamate + meso-2,6-diaminopimelate + ATP = UDP-N-acetyl-alpha-D-muramoyl-L-alanyl-gamma-D-glutamyl-meso-2,6-diaminopimelate + ADP + phosphate + H(+)</text>
        <dbReference type="Rhea" id="RHEA:23676"/>
        <dbReference type="ChEBI" id="CHEBI:15378"/>
        <dbReference type="ChEBI" id="CHEBI:30616"/>
        <dbReference type="ChEBI" id="CHEBI:43474"/>
        <dbReference type="ChEBI" id="CHEBI:57791"/>
        <dbReference type="ChEBI" id="CHEBI:83900"/>
        <dbReference type="ChEBI" id="CHEBI:83905"/>
        <dbReference type="ChEBI" id="CHEBI:456216"/>
        <dbReference type="EC" id="6.3.2.13"/>
    </reaction>
</comment>
<comment type="function">
    <text evidence="7">Catalyzes the addition of meso-diaminopimelic acid to the nucleotide precursor UDP-N-acetylmuramoyl-L-alanyl-D-glutamate (UMAG) in the biosynthesis of bacterial cell-wall peptidoglycan.</text>
</comment>
<evidence type="ECO:0000256" key="1">
    <source>
        <dbReference type="ARBA" id="ARBA00005898"/>
    </source>
</evidence>
<dbReference type="InterPro" id="IPR013221">
    <property type="entry name" value="Mur_ligase_cen"/>
</dbReference>
<dbReference type="GO" id="GO:0009252">
    <property type="term" value="P:peptidoglycan biosynthetic process"/>
    <property type="evidence" value="ECO:0007669"/>
    <property type="project" value="UniProtKB-UniRule"/>
</dbReference>
<dbReference type="InterPro" id="IPR036615">
    <property type="entry name" value="Mur_ligase_C_dom_sf"/>
</dbReference>
<dbReference type="GO" id="GO:0008765">
    <property type="term" value="F:UDP-N-acetylmuramoylalanyl-D-glutamate-2,6-diaminopimelate ligase activity"/>
    <property type="evidence" value="ECO:0007669"/>
    <property type="project" value="UniProtKB-UniRule"/>
</dbReference>
<keyword evidence="6 7" id="KW-0961">Cell wall biogenesis/degradation</keyword>
<feature type="domain" description="Mur ligase N-terminal catalytic" evidence="9">
    <location>
        <begin position="21"/>
        <end position="94"/>
    </location>
</feature>
<dbReference type="SUPFAM" id="SSF53244">
    <property type="entry name" value="MurD-like peptide ligases, peptide-binding domain"/>
    <property type="match status" value="1"/>
</dbReference>
<dbReference type="InterPro" id="IPR005761">
    <property type="entry name" value="UDP-N-AcMur-Glu-dNH2Pim_ligase"/>
</dbReference>
<dbReference type="SUPFAM" id="SSF53623">
    <property type="entry name" value="MurD-like peptide ligases, catalytic domain"/>
    <property type="match status" value="1"/>
</dbReference>
<protein>
    <recommendedName>
        <fullName evidence="7">UDP-N-acetylmuramoyl-L-alanyl-D-glutamate--2,6-diaminopimelate ligase</fullName>
        <ecNumber evidence="7">6.3.2.13</ecNumber>
    </recommendedName>
    <alternativeName>
        <fullName evidence="7">Meso-A2pm-adding enzyme</fullName>
    </alternativeName>
    <alternativeName>
        <fullName evidence="7">Meso-diaminopimelate-adding enzyme</fullName>
    </alternativeName>
    <alternativeName>
        <fullName evidence="7">UDP-MurNAc-L-Ala-D-Glu:meso-diaminopimelate ligase</fullName>
    </alternativeName>
    <alternativeName>
        <fullName evidence="7">UDP-MurNAc-tripeptide synthetase</fullName>
    </alternativeName>
    <alternativeName>
        <fullName evidence="7">UDP-N-acetylmuramyl-tripeptide synthetase</fullName>
    </alternativeName>
</protein>
<dbReference type="GO" id="GO:0005737">
    <property type="term" value="C:cytoplasm"/>
    <property type="evidence" value="ECO:0007669"/>
    <property type="project" value="UniProtKB-SubCell"/>
</dbReference>
<feature type="domain" description="Mur ligase central" evidence="11">
    <location>
        <begin position="111"/>
        <end position="324"/>
    </location>
</feature>